<dbReference type="Proteomes" id="UP000677244">
    <property type="component" value="Unassembled WGS sequence"/>
</dbReference>
<comment type="caution">
    <text evidence="1">The sequence shown here is derived from an EMBL/GenBank/DDBJ whole genome shotgun (WGS) entry which is preliminary data.</text>
</comment>
<evidence type="ECO:0000313" key="1">
    <source>
        <dbReference type="EMBL" id="MBO9204947.1"/>
    </source>
</evidence>
<gene>
    <name evidence="1" type="ORF">J7I42_31970</name>
</gene>
<keyword evidence="2" id="KW-1185">Reference proteome</keyword>
<proteinExistence type="predicted"/>
<sequence length="237" mass="27543">MTIKLHTGNQIIDKIDEFIKLGGCIQFKVFDVENIDNSYQTHLEIAKKTLIEISSDWEDHIQKVSKELHKDKGQYFKQIHHFDKLENSGIQISNRDFLGPQFDLTNNKLLIKGVQNFYNIYFYYDTDEDEKNAIDFNKISNQFNFRETDGVSGAFCGAFLEPPYAIKIGSSIFEHGKYFLDFCDLLFSDLANIEVYRWSVDSSNYFDAGKEWWGAHFWTIYNPAKNIYIGAIASTTD</sequence>
<protein>
    <submittedName>
        <fullName evidence="1">Uncharacterized protein</fullName>
    </submittedName>
</protein>
<dbReference type="EMBL" id="JAGHKO010000017">
    <property type="protein sequence ID" value="MBO9204947.1"/>
    <property type="molecule type" value="Genomic_DNA"/>
</dbReference>
<dbReference type="RefSeq" id="WP_209144026.1">
    <property type="nucleotide sequence ID" value="NZ_JAGHKO010000017.1"/>
</dbReference>
<accession>A0ABS3Z452</accession>
<organism evidence="1 2">
    <name type="scientific">Niastella soli</name>
    <dbReference type="NCBI Taxonomy" id="2821487"/>
    <lineage>
        <taxon>Bacteria</taxon>
        <taxon>Pseudomonadati</taxon>
        <taxon>Bacteroidota</taxon>
        <taxon>Chitinophagia</taxon>
        <taxon>Chitinophagales</taxon>
        <taxon>Chitinophagaceae</taxon>
        <taxon>Niastella</taxon>
    </lineage>
</organism>
<reference evidence="1 2" key="1">
    <citation type="submission" date="2021-03" db="EMBL/GenBank/DDBJ databases">
        <title>Assistant Professor.</title>
        <authorList>
            <person name="Huq M.A."/>
        </authorList>
    </citation>
    <scope>NUCLEOTIDE SEQUENCE [LARGE SCALE GENOMIC DNA]</scope>
    <source>
        <strain evidence="1 2">MAH-29</strain>
    </source>
</reference>
<evidence type="ECO:0000313" key="2">
    <source>
        <dbReference type="Proteomes" id="UP000677244"/>
    </source>
</evidence>
<name>A0ABS3Z452_9BACT</name>